<proteinExistence type="predicted"/>
<dbReference type="Gene3D" id="3.90.550.10">
    <property type="entry name" value="Spore Coat Polysaccharide Biosynthesis Protein SpsA, Chain A"/>
    <property type="match status" value="1"/>
</dbReference>
<keyword evidence="3" id="KW-1185">Reference proteome</keyword>
<dbReference type="SUPFAM" id="SSF53448">
    <property type="entry name" value="Nucleotide-diphospho-sugar transferases"/>
    <property type="match status" value="1"/>
</dbReference>
<dbReference type="PANTHER" id="PTHR43179">
    <property type="entry name" value="RHAMNOSYLTRANSFERASE WBBL"/>
    <property type="match status" value="1"/>
</dbReference>
<dbReference type="EMBL" id="JAUSVF010000002">
    <property type="protein sequence ID" value="MDQ0322174.1"/>
    <property type="molecule type" value="Genomic_DNA"/>
</dbReference>
<feature type="domain" description="Glycosyltransferase 2-like" evidence="1">
    <location>
        <begin position="18"/>
        <end position="140"/>
    </location>
</feature>
<dbReference type="InterPro" id="IPR001173">
    <property type="entry name" value="Glyco_trans_2-like"/>
</dbReference>
<evidence type="ECO:0000313" key="3">
    <source>
        <dbReference type="Proteomes" id="UP001230207"/>
    </source>
</evidence>
<dbReference type="PANTHER" id="PTHR43179:SF7">
    <property type="entry name" value="RHAMNOSYLTRANSFERASE WBBL"/>
    <property type="match status" value="1"/>
</dbReference>
<evidence type="ECO:0000259" key="1">
    <source>
        <dbReference type="Pfam" id="PF00535"/>
    </source>
</evidence>
<comment type="caution">
    <text evidence="2">The sequence shown here is derived from an EMBL/GenBank/DDBJ whole genome shotgun (WGS) entry which is preliminary data.</text>
</comment>
<accession>A0ABU0BVA8</accession>
<dbReference type="Proteomes" id="UP001230207">
    <property type="component" value="Unassembled WGS sequence"/>
</dbReference>
<dbReference type="InterPro" id="IPR029044">
    <property type="entry name" value="Nucleotide-diphossugar_trans"/>
</dbReference>
<name>A0ABU0BVA8_9HYPH</name>
<reference evidence="2 3" key="1">
    <citation type="submission" date="2023-07" db="EMBL/GenBank/DDBJ databases">
        <title>Genomic Encyclopedia of Type Strains, Phase IV (KMG-IV): sequencing the most valuable type-strain genomes for metagenomic binning, comparative biology and taxonomic classification.</title>
        <authorList>
            <person name="Goeker M."/>
        </authorList>
    </citation>
    <scope>NUCLEOTIDE SEQUENCE [LARGE SCALE GENOMIC DNA]</scope>
    <source>
        <strain evidence="2 3">DSM 1112</strain>
    </source>
</reference>
<organism evidence="2 3">
    <name type="scientific">Pararhizobium capsulatum DSM 1112</name>
    <dbReference type="NCBI Taxonomy" id="1121113"/>
    <lineage>
        <taxon>Bacteria</taxon>
        <taxon>Pseudomonadati</taxon>
        <taxon>Pseudomonadota</taxon>
        <taxon>Alphaproteobacteria</taxon>
        <taxon>Hyphomicrobiales</taxon>
        <taxon>Rhizobiaceae</taxon>
        <taxon>Rhizobium/Agrobacterium group</taxon>
        <taxon>Pararhizobium</taxon>
    </lineage>
</organism>
<evidence type="ECO:0000313" key="2">
    <source>
        <dbReference type="EMBL" id="MDQ0322174.1"/>
    </source>
</evidence>
<dbReference type="Pfam" id="PF00535">
    <property type="entry name" value="Glycos_transf_2"/>
    <property type="match status" value="1"/>
</dbReference>
<protein>
    <submittedName>
        <fullName evidence="2">GT2 family glycosyltransferase</fullName>
    </submittedName>
</protein>
<sequence>MPSSTVAARSGHSHPIALVVVTYNSAAVLPGLLDSLETGLEGIDRYEIIVVDNASRDTSVALARAHPIGIKVIETGRNAGYAAGINAAIATIAPDTDVLVLNPDVRLQPGCVLALSRRLSDTSIGMVAPKVLNEDGTIAHSLRREPSLLTIWSDALLGTKLAAKLGVGEIVASSDLYQSGGVVDWATGAALAISSGARQTVGDWDETFFLYSEEVDYMERVRKAGMGVVYEARASAVHFGGEYHENTYLSGLMTSNRIRYFRRHHSAFATVLFRLGIIVGETMRITLGPGHRAALYAALFSAAGSQTAPTV</sequence>
<gene>
    <name evidence="2" type="ORF">QO002_004380</name>
</gene>